<evidence type="ECO:0000313" key="2">
    <source>
        <dbReference type="Proteomes" id="UP000272729"/>
    </source>
</evidence>
<dbReference type="OrthoDB" id="4981820at2"/>
<dbReference type="Gene3D" id="2.180.10.10">
    <property type="entry name" value="RHS repeat-associated core"/>
    <property type="match status" value="1"/>
</dbReference>
<reference evidence="1 2" key="1">
    <citation type="submission" date="2018-10" db="EMBL/GenBank/DDBJ databases">
        <title>Sequencing the genomes of 1000 actinobacteria strains.</title>
        <authorList>
            <person name="Klenk H.-P."/>
        </authorList>
    </citation>
    <scope>NUCLEOTIDE SEQUENCE [LARGE SCALE GENOMIC DNA]</scope>
    <source>
        <strain evidence="1 2">DSM 43911</strain>
    </source>
</reference>
<organism evidence="1 2">
    <name type="scientific">Saccharothrix variisporea</name>
    <dbReference type="NCBI Taxonomy" id="543527"/>
    <lineage>
        <taxon>Bacteria</taxon>
        <taxon>Bacillati</taxon>
        <taxon>Actinomycetota</taxon>
        <taxon>Actinomycetes</taxon>
        <taxon>Pseudonocardiales</taxon>
        <taxon>Pseudonocardiaceae</taxon>
        <taxon>Saccharothrix</taxon>
    </lineage>
</organism>
<dbReference type="Proteomes" id="UP000272729">
    <property type="component" value="Unassembled WGS sequence"/>
</dbReference>
<dbReference type="PRINTS" id="PR00394">
    <property type="entry name" value="RHSPROTEIN"/>
</dbReference>
<dbReference type="RefSeq" id="WP_121220960.1">
    <property type="nucleotide sequence ID" value="NZ_JBIUBA010000002.1"/>
</dbReference>
<protein>
    <submittedName>
        <fullName evidence="1">RHS repeat-associated protein</fullName>
    </submittedName>
</protein>
<dbReference type="InterPro" id="IPR022385">
    <property type="entry name" value="Rhs_assc_core"/>
</dbReference>
<dbReference type="EMBL" id="RBXR01000001">
    <property type="protein sequence ID" value="RKT69311.1"/>
    <property type="molecule type" value="Genomic_DNA"/>
</dbReference>
<name>A0A495X4T2_9PSEU</name>
<dbReference type="PANTHER" id="PTHR32305">
    <property type="match status" value="1"/>
</dbReference>
<dbReference type="PANTHER" id="PTHR32305:SF15">
    <property type="entry name" value="PROTEIN RHSA-RELATED"/>
    <property type="match status" value="1"/>
</dbReference>
<dbReference type="AlphaFoldDB" id="A0A495X4T2"/>
<accession>A0A495X4T2</accession>
<comment type="caution">
    <text evidence="1">The sequence shown here is derived from an EMBL/GenBank/DDBJ whole genome shotgun (WGS) entry which is preliminary data.</text>
</comment>
<evidence type="ECO:0000313" key="1">
    <source>
        <dbReference type="EMBL" id="RKT69311.1"/>
    </source>
</evidence>
<gene>
    <name evidence="1" type="ORF">DFJ66_2519</name>
</gene>
<dbReference type="InterPro" id="IPR050708">
    <property type="entry name" value="T6SS_VgrG/RHS"/>
</dbReference>
<proteinExistence type="predicted"/>
<sequence length="195" mass="21862">MIDPNGDLAWRARTTLWGQPADGPGHGVSCPLRFPGQYHDVETGLHYNYFRHYDPEAGRYTSIDPLGLAGGLNPSWYVPNGFSWADPFGLTPCRTTPRMEDGNSKQGWRHIEKRHIPGGDDPSKQGSLFAPGTTRDQIEKAAEEMVRKGTRQSDPSPAYQVFERRMTINGLRTNYRLIVDSTDGNNIITMFPIGR</sequence>
<dbReference type="NCBIfam" id="TIGR03696">
    <property type="entry name" value="Rhs_assc_core"/>
    <property type="match status" value="1"/>
</dbReference>
<keyword evidence="2" id="KW-1185">Reference proteome</keyword>